<name>A0ABW0X1A6_9ACTN</name>
<gene>
    <name evidence="2" type="ORF">ACFP3U_15150</name>
</gene>
<protein>
    <recommendedName>
        <fullName evidence="4">Secreted protein</fullName>
    </recommendedName>
</protein>
<comment type="caution">
    <text evidence="2">The sequence shown here is derived from an EMBL/GenBank/DDBJ whole genome shotgun (WGS) entry which is preliminary data.</text>
</comment>
<reference evidence="3" key="1">
    <citation type="journal article" date="2019" name="Int. J. Syst. Evol. Microbiol.">
        <title>The Global Catalogue of Microorganisms (GCM) 10K type strain sequencing project: providing services to taxonomists for standard genome sequencing and annotation.</title>
        <authorList>
            <consortium name="The Broad Institute Genomics Platform"/>
            <consortium name="The Broad Institute Genome Sequencing Center for Infectious Disease"/>
            <person name="Wu L."/>
            <person name="Ma J."/>
        </authorList>
    </citation>
    <scope>NUCLEOTIDE SEQUENCE [LARGE SCALE GENOMIC DNA]</scope>
    <source>
        <strain evidence="3">CGMCC 4.1437</strain>
    </source>
</reference>
<feature type="chain" id="PRO_5046753371" description="Secreted protein" evidence="1">
    <location>
        <begin position="28"/>
        <end position="158"/>
    </location>
</feature>
<evidence type="ECO:0000313" key="3">
    <source>
        <dbReference type="Proteomes" id="UP001595975"/>
    </source>
</evidence>
<feature type="signal peptide" evidence="1">
    <location>
        <begin position="1"/>
        <end position="27"/>
    </location>
</feature>
<proteinExistence type="predicted"/>
<evidence type="ECO:0000313" key="2">
    <source>
        <dbReference type="EMBL" id="MFC5664317.1"/>
    </source>
</evidence>
<organism evidence="2 3">
    <name type="scientific">Kitasatospora misakiensis</name>
    <dbReference type="NCBI Taxonomy" id="67330"/>
    <lineage>
        <taxon>Bacteria</taxon>
        <taxon>Bacillati</taxon>
        <taxon>Actinomycetota</taxon>
        <taxon>Actinomycetes</taxon>
        <taxon>Kitasatosporales</taxon>
        <taxon>Streptomycetaceae</taxon>
        <taxon>Kitasatospora</taxon>
    </lineage>
</organism>
<evidence type="ECO:0008006" key="4">
    <source>
        <dbReference type="Google" id="ProtNLM"/>
    </source>
</evidence>
<dbReference type="EMBL" id="JBHSOF010000016">
    <property type="protein sequence ID" value="MFC5664317.1"/>
    <property type="molecule type" value="Genomic_DNA"/>
</dbReference>
<keyword evidence="1" id="KW-0732">Signal</keyword>
<accession>A0ABW0X1A6</accession>
<keyword evidence="3" id="KW-1185">Reference proteome</keyword>
<evidence type="ECO:0000256" key="1">
    <source>
        <dbReference type="SAM" id="SignalP"/>
    </source>
</evidence>
<dbReference type="RefSeq" id="WP_380226015.1">
    <property type="nucleotide sequence ID" value="NZ_JBHSOF010000016.1"/>
</dbReference>
<dbReference type="Proteomes" id="UP001595975">
    <property type="component" value="Unassembled WGS sequence"/>
</dbReference>
<sequence length="158" mass="16905">MLRTSVRSKAAAALLALGIAAGGVATAAPASARTTACTIINIGQPGNVYWHGQYAGQVEQQYDSCGHVLAHWQWAGAFQANNPGAYVYVGLRSPYGYNNYWGSYGVNTKDVTVGWVDIHLVDPDAWMAMASVNGCNWAYGTEHWYGGADWAGPVDSRC</sequence>